<comment type="caution">
    <text evidence="1">The sequence shown here is derived from an EMBL/GenBank/DDBJ whole genome shotgun (WGS) entry which is preliminary data.</text>
</comment>
<accession>A0ABM8VZ81</accession>
<dbReference type="Proteomes" id="UP000789901">
    <property type="component" value="Unassembled WGS sequence"/>
</dbReference>
<dbReference type="EMBL" id="CAJVQB010000360">
    <property type="protein sequence ID" value="CAG8484294.1"/>
    <property type="molecule type" value="Genomic_DNA"/>
</dbReference>
<protein>
    <submittedName>
        <fullName evidence="1">9980_t:CDS:1</fullName>
    </submittedName>
</protein>
<proteinExistence type="predicted"/>
<reference evidence="1 2" key="1">
    <citation type="submission" date="2021-06" db="EMBL/GenBank/DDBJ databases">
        <authorList>
            <person name="Kallberg Y."/>
            <person name="Tangrot J."/>
            <person name="Rosling A."/>
        </authorList>
    </citation>
    <scope>NUCLEOTIDE SEQUENCE [LARGE SCALE GENOMIC DNA]</scope>
    <source>
        <strain evidence="1 2">120-4 pot B 10/14</strain>
    </source>
</reference>
<name>A0ABM8VZ81_GIGMA</name>
<organism evidence="1 2">
    <name type="scientific">Gigaspora margarita</name>
    <dbReference type="NCBI Taxonomy" id="4874"/>
    <lineage>
        <taxon>Eukaryota</taxon>
        <taxon>Fungi</taxon>
        <taxon>Fungi incertae sedis</taxon>
        <taxon>Mucoromycota</taxon>
        <taxon>Glomeromycotina</taxon>
        <taxon>Glomeromycetes</taxon>
        <taxon>Diversisporales</taxon>
        <taxon>Gigasporaceae</taxon>
        <taxon>Gigaspora</taxon>
    </lineage>
</organism>
<keyword evidence="2" id="KW-1185">Reference proteome</keyword>
<evidence type="ECO:0000313" key="2">
    <source>
        <dbReference type="Proteomes" id="UP000789901"/>
    </source>
</evidence>
<sequence>MLNHKKYMKWITSKKGPYLEGSDYSGRLNGRRMIRENLMEFANEEDRTQKNLRNYIMVANNTLFVPSETHNDQ</sequence>
<gene>
    <name evidence="1" type="ORF">GMARGA_LOCUS1399</name>
</gene>
<evidence type="ECO:0000313" key="1">
    <source>
        <dbReference type="EMBL" id="CAG8484294.1"/>
    </source>
</evidence>